<evidence type="ECO:0000256" key="1">
    <source>
        <dbReference type="ARBA" id="ARBA00001933"/>
    </source>
</evidence>
<comment type="cofactor">
    <cofactor evidence="1">
        <name>pyridoxal 5'-phosphate</name>
        <dbReference type="ChEBI" id="CHEBI:597326"/>
    </cofactor>
</comment>
<gene>
    <name evidence="7" type="ORF">GIW81_10835</name>
</gene>
<dbReference type="PANTHER" id="PTHR42684:SF1">
    <property type="entry name" value="BETA-ALANINE--PYRUVATE AMINOTRANSFERASE"/>
    <property type="match status" value="1"/>
</dbReference>
<dbReference type="InterPro" id="IPR015424">
    <property type="entry name" value="PyrdxlP-dep_Trfase"/>
</dbReference>
<dbReference type="AlphaFoldDB" id="A0A6I3KLU0"/>
<protein>
    <submittedName>
        <fullName evidence="7">Aminotransferase class III-fold pyridoxal phosphate-dependent enzyme</fullName>
    </submittedName>
</protein>
<dbReference type="InterPro" id="IPR015421">
    <property type="entry name" value="PyrdxlP-dep_Trfase_major"/>
</dbReference>
<dbReference type="EMBL" id="WMBQ01000001">
    <property type="protein sequence ID" value="MTD94826.1"/>
    <property type="molecule type" value="Genomic_DNA"/>
</dbReference>
<dbReference type="GO" id="GO:0030170">
    <property type="term" value="F:pyridoxal phosphate binding"/>
    <property type="evidence" value="ECO:0007669"/>
    <property type="project" value="InterPro"/>
</dbReference>
<reference evidence="7 8" key="1">
    <citation type="submission" date="2019-11" db="EMBL/GenBank/DDBJ databases">
        <title>Identification of a novel strain.</title>
        <authorList>
            <person name="Xu Q."/>
            <person name="Wang G."/>
        </authorList>
    </citation>
    <scope>NUCLEOTIDE SEQUENCE [LARGE SCALE GENOMIC DNA]</scope>
    <source>
        <strain evidence="8">xq</strain>
    </source>
</reference>
<keyword evidence="3 7" id="KW-0032">Aminotransferase</keyword>
<evidence type="ECO:0000256" key="5">
    <source>
        <dbReference type="ARBA" id="ARBA00022898"/>
    </source>
</evidence>
<dbReference type="InterPro" id="IPR005814">
    <property type="entry name" value="Aminotrans_3"/>
</dbReference>
<evidence type="ECO:0000256" key="2">
    <source>
        <dbReference type="ARBA" id="ARBA00008954"/>
    </source>
</evidence>
<dbReference type="Pfam" id="PF00202">
    <property type="entry name" value="Aminotran_3"/>
    <property type="match status" value="1"/>
</dbReference>
<evidence type="ECO:0000256" key="3">
    <source>
        <dbReference type="ARBA" id="ARBA00022576"/>
    </source>
</evidence>
<evidence type="ECO:0000313" key="7">
    <source>
        <dbReference type="EMBL" id="MTD94826.1"/>
    </source>
</evidence>
<dbReference type="RefSeq" id="WP_154739200.1">
    <property type="nucleotide sequence ID" value="NZ_WMBQ01000001.1"/>
</dbReference>
<name>A0A6I3KLU0_9HYPH</name>
<dbReference type="PROSITE" id="PS00600">
    <property type="entry name" value="AA_TRANSFER_CLASS_3"/>
    <property type="match status" value="1"/>
</dbReference>
<organism evidence="7 8">
    <name type="scientific">Hyphomicrobium album</name>
    <dbReference type="NCBI Taxonomy" id="2665159"/>
    <lineage>
        <taxon>Bacteria</taxon>
        <taxon>Pseudomonadati</taxon>
        <taxon>Pseudomonadota</taxon>
        <taxon>Alphaproteobacteria</taxon>
        <taxon>Hyphomicrobiales</taxon>
        <taxon>Hyphomicrobiaceae</taxon>
        <taxon>Hyphomicrobium</taxon>
    </lineage>
</organism>
<dbReference type="CDD" id="cd00610">
    <property type="entry name" value="OAT_like"/>
    <property type="match status" value="1"/>
</dbReference>
<dbReference type="Gene3D" id="3.90.1150.10">
    <property type="entry name" value="Aspartate Aminotransferase, domain 1"/>
    <property type="match status" value="1"/>
</dbReference>
<dbReference type="PANTHER" id="PTHR42684">
    <property type="entry name" value="ADENOSYLMETHIONINE-8-AMINO-7-OXONONANOATE AMINOTRANSFERASE"/>
    <property type="match status" value="1"/>
</dbReference>
<evidence type="ECO:0000313" key="8">
    <source>
        <dbReference type="Proteomes" id="UP000440694"/>
    </source>
</evidence>
<accession>A0A6I3KLU0</accession>
<comment type="similarity">
    <text evidence="2 6">Belongs to the class-III pyridoxal-phosphate-dependent aminotransferase family.</text>
</comment>
<dbReference type="InterPro" id="IPR015422">
    <property type="entry name" value="PyrdxlP-dep_Trfase_small"/>
</dbReference>
<sequence length="450" mass="48224">MNDTTPVPPASGLKANDLDAFWMPFTGNRQFKRAPRLFAGAEGMRYVTADGARVLDGTSGLWCVNAGHCRPKIVEAIRRQAGELDFAGTFQMGHPKAFECASRLVNMAPPGFDNVFFTNSGSEAVDTALKIAIAYHRVRGNASKTRLIGRERGYHGSNFGGMSVGGIAANRKLFGGAFIPGVDHLRHTHDLDRNAFSRGQPLYGAELADDLERLVTLHDASTIAAVIVEPVACSAGVLVPPQGYLERLAAICAKHDILLILDEVITAFGRLGAPFAAEYFGIRPDIITAAKGITNGAVPMGAVFVQGKIHDAFMTGPDAAIELYHGYTYSGHPLAAAACIATLDTLQEEGLLTRANELAPYWEEAVHSLKGMPHVIDVRNIGLIGAVEFEPIDGEPGKRAYDRFLEALRLGALVRATGDVIALAPPLIISKAEIDELIGIFTRALTSVRD</sequence>
<keyword evidence="5 6" id="KW-0663">Pyridoxal phosphate</keyword>
<evidence type="ECO:0000256" key="6">
    <source>
        <dbReference type="RuleBase" id="RU003560"/>
    </source>
</evidence>
<comment type="caution">
    <text evidence="7">The sequence shown here is derived from an EMBL/GenBank/DDBJ whole genome shotgun (WGS) entry which is preliminary data.</text>
</comment>
<dbReference type="FunFam" id="3.40.640.10:FF:000014">
    <property type="entry name" value="Adenosylmethionine-8-amino-7-oxononanoate aminotransferase, probable"/>
    <property type="match status" value="1"/>
</dbReference>
<proteinExistence type="inferred from homology"/>
<dbReference type="SUPFAM" id="SSF53383">
    <property type="entry name" value="PLP-dependent transferases"/>
    <property type="match status" value="1"/>
</dbReference>
<dbReference type="Proteomes" id="UP000440694">
    <property type="component" value="Unassembled WGS sequence"/>
</dbReference>
<dbReference type="GO" id="GO:0009102">
    <property type="term" value="P:biotin biosynthetic process"/>
    <property type="evidence" value="ECO:0007669"/>
    <property type="project" value="TreeGrafter"/>
</dbReference>
<dbReference type="GO" id="GO:0004015">
    <property type="term" value="F:adenosylmethionine-8-amino-7-oxononanoate transaminase activity"/>
    <property type="evidence" value="ECO:0007669"/>
    <property type="project" value="TreeGrafter"/>
</dbReference>
<dbReference type="InterPro" id="IPR049704">
    <property type="entry name" value="Aminotrans_3_PPA_site"/>
</dbReference>
<dbReference type="Gene3D" id="3.40.640.10">
    <property type="entry name" value="Type I PLP-dependent aspartate aminotransferase-like (Major domain)"/>
    <property type="match status" value="1"/>
</dbReference>
<keyword evidence="8" id="KW-1185">Reference proteome</keyword>
<evidence type="ECO:0000256" key="4">
    <source>
        <dbReference type="ARBA" id="ARBA00022679"/>
    </source>
</evidence>
<keyword evidence="4 7" id="KW-0808">Transferase</keyword>